<evidence type="ECO:0000256" key="2">
    <source>
        <dbReference type="ARBA" id="ARBA00023125"/>
    </source>
</evidence>
<dbReference type="GO" id="GO:0045892">
    <property type="term" value="P:negative regulation of DNA-templated transcription"/>
    <property type="evidence" value="ECO:0007669"/>
    <property type="project" value="UniProtKB-ARBA"/>
</dbReference>
<dbReference type="FunFam" id="1.10.10.60:FF:000141">
    <property type="entry name" value="TetR family transcriptional regulator"/>
    <property type="match status" value="1"/>
</dbReference>
<dbReference type="InterPro" id="IPR009057">
    <property type="entry name" value="Homeodomain-like_sf"/>
</dbReference>
<dbReference type="PROSITE" id="PS50977">
    <property type="entry name" value="HTH_TETR_2"/>
    <property type="match status" value="1"/>
</dbReference>
<dbReference type="AlphaFoldDB" id="A0AAU3GQL0"/>
<evidence type="ECO:0000256" key="3">
    <source>
        <dbReference type="ARBA" id="ARBA00023163"/>
    </source>
</evidence>
<dbReference type="SUPFAM" id="SSF46689">
    <property type="entry name" value="Homeodomain-like"/>
    <property type="match status" value="1"/>
</dbReference>
<evidence type="ECO:0000259" key="5">
    <source>
        <dbReference type="PROSITE" id="PS50977"/>
    </source>
</evidence>
<keyword evidence="1" id="KW-0805">Transcription regulation</keyword>
<gene>
    <name evidence="6" type="ORF">OG626_04075</name>
</gene>
<dbReference type="PANTHER" id="PTHR30055">
    <property type="entry name" value="HTH-TYPE TRANSCRIPTIONAL REGULATOR RUTR"/>
    <property type="match status" value="1"/>
</dbReference>
<evidence type="ECO:0000256" key="4">
    <source>
        <dbReference type="PROSITE-ProRule" id="PRU00335"/>
    </source>
</evidence>
<evidence type="ECO:0000313" key="6">
    <source>
        <dbReference type="EMBL" id="WTY94126.1"/>
    </source>
</evidence>
<keyword evidence="3" id="KW-0804">Transcription</keyword>
<feature type="domain" description="HTH tetR-type" evidence="5">
    <location>
        <begin position="10"/>
        <end position="70"/>
    </location>
</feature>
<dbReference type="InterPro" id="IPR023772">
    <property type="entry name" value="DNA-bd_HTH_TetR-type_CS"/>
</dbReference>
<proteinExistence type="predicted"/>
<feature type="DNA-binding region" description="H-T-H motif" evidence="4">
    <location>
        <begin position="33"/>
        <end position="52"/>
    </location>
</feature>
<protein>
    <submittedName>
        <fullName evidence="6">TetR/AcrR family transcriptional regulator</fullName>
    </submittedName>
</protein>
<dbReference type="PROSITE" id="PS01081">
    <property type="entry name" value="HTH_TETR_1"/>
    <property type="match status" value="1"/>
</dbReference>
<dbReference type="InterPro" id="IPR036271">
    <property type="entry name" value="Tet_transcr_reg_TetR-rel_C_sf"/>
</dbReference>
<reference evidence="6" key="1">
    <citation type="submission" date="2022-10" db="EMBL/GenBank/DDBJ databases">
        <title>The complete genomes of actinobacterial strains from the NBC collection.</title>
        <authorList>
            <person name="Joergensen T.S."/>
            <person name="Alvarez Arevalo M."/>
            <person name="Sterndorff E.B."/>
            <person name="Faurdal D."/>
            <person name="Vuksanovic O."/>
            <person name="Mourched A.-S."/>
            <person name="Charusanti P."/>
            <person name="Shaw S."/>
            <person name="Blin K."/>
            <person name="Weber T."/>
        </authorList>
    </citation>
    <scope>NUCLEOTIDE SEQUENCE</scope>
    <source>
        <strain evidence="6">NBC_01401</strain>
    </source>
</reference>
<dbReference type="InterPro" id="IPR050109">
    <property type="entry name" value="HTH-type_TetR-like_transc_reg"/>
</dbReference>
<dbReference type="PANTHER" id="PTHR30055:SF234">
    <property type="entry name" value="HTH-TYPE TRANSCRIPTIONAL REGULATOR BETI"/>
    <property type="match status" value="1"/>
</dbReference>
<dbReference type="PRINTS" id="PR00455">
    <property type="entry name" value="HTHTETR"/>
</dbReference>
<keyword evidence="2 4" id="KW-0238">DNA-binding</keyword>
<dbReference type="EMBL" id="CP109535">
    <property type="protein sequence ID" value="WTY94126.1"/>
    <property type="molecule type" value="Genomic_DNA"/>
</dbReference>
<evidence type="ECO:0000256" key="1">
    <source>
        <dbReference type="ARBA" id="ARBA00023015"/>
    </source>
</evidence>
<dbReference type="GO" id="GO:0003700">
    <property type="term" value="F:DNA-binding transcription factor activity"/>
    <property type="evidence" value="ECO:0007669"/>
    <property type="project" value="TreeGrafter"/>
</dbReference>
<dbReference type="GO" id="GO:0000976">
    <property type="term" value="F:transcription cis-regulatory region binding"/>
    <property type="evidence" value="ECO:0007669"/>
    <property type="project" value="TreeGrafter"/>
</dbReference>
<dbReference type="Pfam" id="PF00440">
    <property type="entry name" value="TetR_N"/>
    <property type="match status" value="1"/>
</dbReference>
<dbReference type="Gene3D" id="1.10.357.10">
    <property type="entry name" value="Tetracycline Repressor, domain 2"/>
    <property type="match status" value="1"/>
</dbReference>
<accession>A0AAU3GQL0</accession>
<dbReference type="InterPro" id="IPR001647">
    <property type="entry name" value="HTH_TetR"/>
</dbReference>
<dbReference type="SUPFAM" id="SSF48498">
    <property type="entry name" value="Tetracyclin repressor-like, C-terminal domain"/>
    <property type="match status" value="1"/>
</dbReference>
<name>A0AAU3GQL0_9ACTN</name>
<organism evidence="6">
    <name type="scientific">Streptomyces sp. NBC_01401</name>
    <dbReference type="NCBI Taxonomy" id="2903854"/>
    <lineage>
        <taxon>Bacteria</taxon>
        <taxon>Bacillati</taxon>
        <taxon>Actinomycetota</taxon>
        <taxon>Actinomycetes</taxon>
        <taxon>Kitasatosporales</taxon>
        <taxon>Streptomycetaceae</taxon>
        <taxon>Streptomyces</taxon>
    </lineage>
</organism>
<sequence>MPKVTQEHRDARRRQILAAAREVFAAKGFAQTSTGEIVAASGLSTGAVYSYFPSKNDLVAAVCESAVEDLIDIEALRDPGELLDRIRARHGSHARLMSQVWAEAAVSPGLAARIRVRLADDQEKVAGLIGQDRRSRGLPDTADPLGAAGALLTLLTGYSQRLAAGQDMDTPGFRQALKALLGDVV</sequence>